<name>A0A0N9HUU4_9PSEU</name>
<evidence type="ECO:0000313" key="3">
    <source>
        <dbReference type="Proteomes" id="UP000063699"/>
    </source>
</evidence>
<dbReference type="OrthoDB" id="8705804at2"/>
<proteinExistence type="predicted"/>
<dbReference type="RefSeq" id="WP_054288646.1">
    <property type="nucleotide sequence ID" value="NZ_CP012752.1"/>
</dbReference>
<dbReference type="Proteomes" id="UP000063699">
    <property type="component" value="Chromosome"/>
</dbReference>
<gene>
    <name evidence="2" type="ORF">AOZ06_06810</name>
</gene>
<dbReference type="STRING" id="860235.AOZ06_06810"/>
<protein>
    <submittedName>
        <fullName evidence="2">Uncharacterized protein</fullName>
    </submittedName>
</protein>
<keyword evidence="3" id="KW-1185">Reference proteome</keyword>
<reference evidence="2 3" key="1">
    <citation type="submission" date="2015-07" db="EMBL/GenBank/DDBJ databases">
        <title>Genome sequencing of Kibdelosporangium phytohabitans.</title>
        <authorList>
            <person name="Qin S."/>
            <person name="Xing K."/>
        </authorList>
    </citation>
    <scope>NUCLEOTIDE SEQUENCE [LARGE SCALE GENOMIC DNA]</scope>
    <source>
        <strain evidence="2 3">KLBMP1111</strain>
    </source>
</reference>
<dbReference type="KEGG" id="kphy:AOZ06_06810"/>
<evidence type="ECO:0000256" key="1">
    <source>
        <dbReference type="SAM" id="MobiDB-lite"/>
    </source>
</evidence>
<dbReference type="EMBL" id="CP012752">
    <property type="protein sequence ID" value="ALG06674.1"/>
    <property type="molecule type" value="Genomic_DNA"/>
</dbReference>
<organism evidence="2 3">
    <name type="scientific">Kibdelosporangium phytohabitans</name>
    <dbReference type="NCBI Taxonomy" id="860235"/>
    <lineage>
        <taxon>Bacteria</taxon>
        <taxon>Bacillati</taxon>
        <taxon>Actinomycetota</taxon>
        <taxon>Actinomycetes</taxon>
        <taxon>Pseudonocardiales</taxon>
        <taxon>Pseudonocardiaceae</taxon>
        <taxon>Kibdelosporangium</taxon>
    </lineage>
</organism>
<accession>A0A0N9HUU4</accession>
<dbReference type="AlphaFoldDB" id="A0A0N9HUU4"/>
<feature type="region of interest" description="Disordered" evidence="1">
    <location>
        <begin position="1"/>
        <end position="29"/>
    </location>
</feature>
<sequence>MDRRRTPQEKKQLSYSKDRRNWYGENDKSSRKNIALRKRLMNRATRHRANQRLAGAVGLVDATAEAQVAERVTGTRRRADTWRKAPDTQLGAYVIGKLRKRVREGNASAPSAECRIEKIRRSTVPDVDRHKRW</sequence>
<evidence type="ECO:0000313" key="2">
    <source>
        <dbReference type="EMBL" id="ALG06674.1"/>
    </source>
</evidence>